<dbReference type="Gene3D" id="3.40.50.150">
    <property type="entry name" value="Vaccinia Virus protein VP39"/>
    <property type="match status" value="1"/>
</dbReference>
<dbReference type="Pfam" id="PF06080">
    <property type="entry name" value="DUF938"/>
    <property type="match status" value="2"/>
</dbReference>
<gene>
    <name evidence="2" type="ORF">LDAN0321_LOCUS17860</name>
</gene>
<evidence type="ECO:0008006" key="3">
    <source>
        <dbReference type="Google" id="ProtNLM"/>
    </source>
</evidence>
<dbReference type="AlphaFoldDB" id="A0A7S2PLX4"/>
<accession>A0A7S2PLX4</accession>
<evidence type="ECO:0000313" key="2">
    <source>
        <dbReference type="EMBL" id="CAD9604636.1"/>
    </source>
</evidence>
<dbReference type="PANTHER" id="PTHR20974:SF0">
    <property type="entry name" value="UPF0585 PROTEIN CG18661"/>
    <property type="match status" value="1"/>
</dbReference>
<evidence type="ECO:0000256" key="1">
    <source>
        <dbReference type="ARBA" id="ARBA00008308"/>
    </source>
</evidence>
<dbReference type="InterPro" id="IPR029063">
    <property type="entry name" value="SAM-dependent_MTases_sf"/>
</dbReference>
<dbReference type="InterPro" id="IPR010342">
    <property type="entry name" value="DUF938"/>
</dbReference>
<proteinExistence type="inferred from homology"/>
<reference evidence="2" key="1">
    <citation type="submission" date="2021-01" db="EMBL/GenBank/DDBJ databases">
        <authorList>
            <person name="Corre E."/>
            <person name="Pelletier E."/>
            <person name="Niang G."/>
            <person name="Scheremetjew M."/>
            <person name="Finn R."/>
            <person name="Kale V."/>
            <person name="Holt S."/>
            <person name="Cochrane G."/>
            <person name="Meng A."/>
            <person name="Brown T."/>
            <person name="Cohen L."/>
        </authorList>
    </citation>
    <scope>NUCLEOTIDE SEQUENCE</scope>
    <source>
        <strain evidence="2">B650</strain>
    </source>
</reference>
<dbReference type="SUPFAM" id="SSF53335">
    <property type="entry name" value="S-adenosyl-L-methionine-dependent methyltransferases"/>
    <property type="match status" value="1"/>
</dbReference>
<comment type="similarity">
    <text evidence="1">Belongs to the UPF0585 family.</text>
</comment>
<dbReference type="EMBL" id="HBGY01028858">
    <property type="protein sequence ID" value="CAD9604636.1"/>
    <property type="molecule type" value="Transcribed_RNA"/>
</dbReference>
<protein>
    <recommendedName>
        <fullName evidence="3">DUF938 domain-containing protein</fullName>
    </recommendedName>
</protein>
<dbReference type="PANTHER" id="PTHR20974">
    <property type="entry name" value="UPF0585 PROTEIN CG18661"/>
    <property type="match status" value="1"/>
</dbReference>
<sequence>MSSCHIARLLTTLSSFLSLHNPTRRALAFKPLNLAWRRHTTIASMATMDSPSAERNKEPIWKILGPYLSAQVQKKEGKDDAVRVLEIAAGCGVHTLHFCEQLDRSLVNTIHMAGGGANNGEKKKKLLVWKPTDPDAPSRASINDRRSTFQSSSVEIHEAESLLLGQEEAPSIVDAPVDVIICINMIHISPWEATLGLMKLAGECLTDDGILYCYGPYKEGGTAVESNLRFDASLRSRDPSWGVRDLEEVAKVAAENGLKLHARVEMPANNLSVIYTKSAP</sequence>
<name>A0A7S2PLX4_9STRA</name>
<organism evidence="2">
    <name type="scientific">Leptocylindrus danicus</name>
    <dbReference type="NCBI Taxonomy" id="163516"/>
    <lineage>
        <taxon>Eukaryota</taxon>
        <taxon>Sar</taxon>
        <taxon>Stramenopiles</taxon>
        <taxon>Ochrophyta</taxon>
        <taxon>Bacillariophyta</taxon>
        <taxon>Coscinodiscophyceae</taxon>
        <taxon>Chaetocerotophycidae</taxon>
        <taxon>Leptocylindrales</taxon>
        <taxon>Leptocylindraceae</taxon>
        <taxon>Leptocylindrus</taxon>
    </lineage>
</organism>